<feature type="compositionally biased region" description="Pro residues" evidence="1">
    <location>
        <begin position="38"/>
        <end position="52"/>
    </location>
</feature>
<feature type="region of interest" description="Disordered" evidence="1">
    <location>
        <begin position="100"/>
        <end position="168"/>
    </location>
</feature>
<evidence type="ECO:0000256" key="1">
    <source>
        <dbReference type="SAM" id="MobiDB-lite"/>
    </source>
</evidence>
<keyword evidence="4" id="KW-1185">Reference proteome</keyword>
<keyword evidence="2" id="KW-0812">Transmembrane</keyword>
<feature type="compositionally biased region" description="Low complexity" evidence="1">
    <location>
        <begin position="1"/>
        <end position="27"/>
    </location>
</feature>
<comment type="caution">
    <text evidence="3">The sequence shown here is derived from an EMBL/GenBank/DDBJ whole genome shotgun (WGS) entry which is preliminary data.</text>
</comment>
<evidence type="ECO:0000256" key="2">
    <source>
        <dbReference type="SAM" id="Phobius"/>
    </source>
</evidence>
<dbReference type="RefSeq" id="WP_270675259.1">
    <property type="nucleotide sequence ID" value="NZ_JAQFWP010000001.1"/>
</dbReference>
<proteinExistence type="predicted"/>
<dbReference type="Proteomes" id="UP001165685">
    <property type="component" value="Unassembled WGS sequence"/>
</dbReference>
<reference evidence="3" key="1">
    <citation type="submission" date="2023-01" db="EMBL/GenBank/DDBJ databases">
        <title>Draft genome sequence of Nocardiopsis sp. LSu2-4 isolated from halophytes.</title>
        <authorList>
            <person name="Duangmal K."/>
            <person name="Chantavorakit T."/>
        </authorList>
    </citation>
    <scope>NUCLEOTIDE SEQUENCE</scope>
    <source>
        <strain evidence="3">LSu2-4</strain>
    </source>
</reference>
<feature type="region of interest" description="Disordered" evidence="1">
    <location>
        <begin position="1"/>
        <end position="61"/>
    </location>
</feature>
<gene>
    <name evidence="3" type="ORF">O4U47_01265</name>
</gene>
<evidence type="ECO:0000313" key="3">
    <source>
        <dbReference type="EMBL" id="MDA2803126.1"/>
    </source>
</evidence>
<evidence type="ECO:0000313" key="4">
    <source>
        <dbReference type="Proteomes" id="UP001165685"/>
    </source>
</evidence>
<keyword evidence="2" id="KW-0472">Membrane</keyword>
<keyword evidence="2" id="KW-1133">Transmembrane helix</keyword>
<organism evidence="3 4">
    <name type="scientific">Nocardiopsis suaedae</name>
    <dbReference type="NCBI Taxonomy" id="3018444"/>
    <lineage>
        <taxon>Bacteria</taxon>
        <taxon>Bacillati</taxon>
        <taxon>Actinomycetota</taxon>
        <taxon>Actinomycetes</taxon>
        <taxon>Streptosporangiales</taxon>
        <taxon>Nocardiopsidaceae</taxon>
        <taxon>Nocardiopsis</taxon>
    </lineage>
</organism>
<dbReference type="EMBL" id="JAQFWP010000001">
    <property type="protein sequence ID" value="MDA2803126.1"/>
    <property type="molecule type" value="Genomic_DNA"/>
</dbReference>
<feature type="transmembrane region" description="Helical" evidence="2">
    <location>
        <begin position="68"/>
        <end position="92"/>
    </location>
</feature>
<feature type="compositionally biased region" description="Gly residues" evidence="1">
    <location>
        <begin position="100"/>
        <end position="113"/>
    </location>
</feature>
<sequence>MSENGPYGQQPGYQPPYGGSGPQYAPPDQQMYGGGHPPYGPGPGGPPGPGAPGPGGAPGYPPPKKSSAGLWIVIGGGVIIVILVIAVIFMLLRNGGGGGGTAGGGGEPGGGESTQGATDEPTESEETEGTQAGGPQGEPPYALPEDPCSSVSEGTLADIGASDGSKSLTDTSSYCMWSVKGDGDEYGNLTVTYDVPYGGSDSVEGAKDDFQSNVERASEESTEIIETKVDKVDENIDLGDEATMVFGTQKVLNTHDSLTTLLIRQGNINIEVEYMLSPGYQADEDTPPPLKYDDVKDVVPGIGEEALSVVGS</sequence>
<accession>A0ABT4TES2</accession>
<name>A0ABT4TES2_9ACTN</name>
<protein>
    <submittedName>
        <fullName evidence="3">DUF3558 domain-containing protein</fullName>
    </submittedName>
</protein>